<dbReference type="GO" id="GO:0033013">
    <property type="term" value="P:tetrapyrrole metabolic process"/>
    <property type="evidence" value="ECO:0007669"/>
    <property type="project" value="UniProtKB-ARBA"/>
</dbReference>
<evidence type="ECO:0008006" key="10">
    <source>
        <dbReference type="Google" id="ProtNLM"/>
    </source>
</evidence>
<evidence type="ECO:0000256" key="4">
    <source>
        <dbReference type="ARBA" id="ARBA00022989"/>
    </source>
</evidence>
<evidence type="ECO:0000313" key="8">
    <source>
        <dbReference type="EMBL" id="OGZ61539.1"/>
    </source>
</evidence>
<name>A0A1G2HGN3_9BACT</name>
<dbReference type="EMBL" id="MHOI01000015">
    <property type="protein sequence ID" value="OGZ61539.1"/>
    <property type="molecule type" value="Genomic_DNA"/>
</dbReference>
<comment type="similarity">
    <text evidence="2">Belongs to the TspO/BZRP family.</text>
</comment>
<dbReference type="CDD" id="cd15904">
    <property type="entry name" value="TSPO_MBR"/>
    <property type="match status" value="1"/>
</dbReference>
<dbReference type="AlphaFoldDB" id="A0A1G2HGN3"/>
<gene>
    <name evidence="8" type="ORF">A2932_01280</name>
</gene>
<keyword evidence="3 6" id="KW-0812">Transmembrane</keyword>
<evidence type="ECO:0000256" key="2">
    <source>
        <dbReference type="ARBA" id="ARBA00007524"/>
    </source>
</evidence>
<feature type="transmembrane region" description="Helical" evidence="6">
    <location>
        <begin position="45"/>
        <end position="67"/>
    </location>
</feature>
<dbReference type="STRING" id="1802163.A2932_01280"/>
<keyword evidence="7" id="KW-0732">Signal</keyword>
<evidence type="ECO:0000256" key="1">
    <source>
        <dbReference type="ARBA" id="ARBA00004141"/>
    </source>
</evidence>
<sequence>MKKFLSLSGFVLASLAAGAVGSIFIAGNIGTWYAGLMKPVLTPPGWVFVPAWITLYTLMGTAAFLVWRARQERPAFAKVSAGRGECVNCALVFFFTHLIFNVLWSIFFFGFHLAFIALIDIFILWAMIAALIFMFWRINRTAALLLVPYLLWVSFAVYLNFAIFLLN</sequence>
<dbReference type="GO" id="GO:0016020">
    <property type="term" value="C:membrane"/>
    <property type="evidence" value="ECO:0007669"/>
    <property type="project" value="UniProtKB-SubCell"/>
</dbReference>
<keyword evidence="5 6" id="KW-0472">Membrane</keyword>
<dbReference type="Proteomes" id="UP000179153">
    <property type="component" value="Unassembled WGS sequence"/>
</dbReference>
<keyword evidence="4 6" id="KW-1133">Transmembrane helix</keyword>
<dbReference type="PANTHER" id="PTHR10057:SF0">
    <property type="entry name" value="TRANSLOCATOR PROTEIN"/>
    <property type="match status" value="1"/>
</dbReference>
<organism evidence="8 9">
    <name type="scientific">Candidatus Spechtbacteria bacterium RIFCSPLOWO2_01_FULL_46_10</name>
    <dbReference type="NCBI Taxonomy" id="1802163"/>
    <lineage>
        <taxon>Bacteria</taxon>
        <taxon>Candidatus Spechtiibacteriota</taxon>
    </lineage>
</organism>
<evidence type="ECO:0000256" key="7">
    <source>
        <dbReference type="SAM" id="SignalP"/>
    </source>
</evidence>
<comment type="subcellular location">
    <subcellularLocation>
        <location evidence="1">Membrane</location>
        <topology evidence="1">Multi-pass membrane protein</topology>
    </subcellularLocation>
</comment>
<dbReference type="InterPro" id="IPR004307">
    <property type="entry name" value="TspO_MBR"/>
</dbReference>
<dbReference type="Gene3D" id="1.20.1260.100">
    <property type="entry name" value="TspO/MBR protein"/>
    <property type="match status" value="1"/>
</dbReference>
<reference evidence="8 9" key="1">
    <citation type="journal article" date="2016" name="Nat. Commun.">
        <title>Thousands of microbial genomes shed light on interconnected biogeochemical processes in an aquifer system.</title>
        <authorList>
            <person name="Anantharaman K."/>
            <person name="Brown C.T."/>
            <person name="Hug L.A."/>
            <person name="Sharon I."/>
            <person name="Castelle C.J."/>
            <person name="Probst A.J."/>
            <person name="Thomas B.C."/>
            <person name="Singh A."/>
            <person name="Wilkins M.J."/>
            <person name="Karaoz U."/>
            <person name="Brodie E.L."/>
            <person name="Williams K.H."/>
            <person name="Hubbard S.S."/>
            <person name="Banfield J.F."/>
        </authorList>
    </citation>
    <scope>NUCLEOTIDE SEQUENCE [LARGE SCALE GENOMIC DNA]</scope>
</reference>
<evidence type="ECO:0000313" key="9">
    <source>
        <dbReference type="Proteomes" id="UP000179153"/>
    </source>
</evidence>
<evidence type="ECO:0000256" key="5">
    <source>
        <dbReference type="ARBA" id="ARBA00023136"/>
    </source>
</evidence>
<proteinExistence type="inferred from homology"/>
<comment type="caution">
    <text evidence="8">The sequence shown here is derived from an EMBL/GenBank/DDBJ whole genome shotgun (WGS) entry which is preliminary data.</text>
</comment>
<feature type="signal peptide" evidence="7">
    <location>
        <begin position="1"/>
        <end position="19"/>
    </location>
</feature>
<dbReference type="InterPro" id="IPR038330">
    <property type="entry name" value="TspO/MBR-related_sf"/>
</dbReference>
<accession>A0A1G2HGN3</accession>
<protein>
    <recommendedName>
        <fullName evidence="10">TspO protein</fullName>
    </recommendedName>
</protein>
<feature type="transmembrane region" description="Helical" evidence="6">
    <location>
        <begin position="113"/>
        <end position="136"/>
    </location>
</feature>
<dbReference type="FunFam" id="1.20.1260.100:FF:000001">
    <property type="entry name" value="translocator protein 2"/>
    <property type="match status" value="1"/>
</dbReference>
<evidence type="ECO:0000256" key="3">
    <source>
        <dbReference type="ARBA" id="ARBA00022692"/>
    </source>
</evidence>
<feature type="transmembrane region" description="Helical" evidence="6">
    <location>
        <begin position="87"/>
        <end position="107"/>
    </location>
</feature>
<evidence type="ECO:0000256" key="6">
    <source>
        <dbReference type="SAM" id="Phobius"/>
    </source>
</evidence>
<dbReference type="PANTHER" id="PTHR10057">
    <property type="entry name" value="PERIPHERAL-TYPE BENZODIAZEPINE RECEPTOR"/>
    <property type="match status" value="1"/>
</dbReference>
<feature type="chain" id="PRO_5009583100" description="TspO protein" evidence="7">
    <location>
        <begin position="20"/>
        <end position="167"/>
    </location>
</feature>
<dbReference type="PIRSF" id="PIRSF005859">
    <property type="entry name" value="PBR"/>
    <property type="match status" value="1"/>
</dbReference>
<feature type="transmembrane region" description="Helical" evidence="6">
    <location>
        <begin position="143"/>
        <end position="166"/>
    </location>
</feature>
<dbReference type="Pfam" id="PF03073">
    <property type="entry name" value="TspO_MBR"/>
    <property type="match status" value="1"/>
</dbReference>